<evidence type="ECO:0008006" key="3">
    <source>
        <dbReference type="Google" id="ProtNLM"/>
    </source>
</evidence>
<organism evidence="2">
    <name type="scientific">uncultured Nocardioidaceae bacterium</name>
    <dbReference type="NCBI Taxonomy" id="253824"/>
    <lineage>
        <taxon>Bacteria</taxon>
        <taxon>Bacillati</taxon>
        <taxon>Actinomycetota</taxon>
        <taxon>Actinomycetes</taxon>
        <taxon>Propionibacteriales</taxon>
        <taxon>Nocardioidaceae</taxon>
        <taxon>environmental samples</taxon>
    </lineage>
</organism>
<dbReference type="PANTHER" id="PTHR34297">
    <property type="entry name" value="HYPOTHETICAL CYTOSOLIC PROTEIN-RELATED"/>
    <property type="match status" value="1"/>
</dbReference>
<dbReference type="InterPro" id="IPR005531">
    <property type="entry name" value="Asp23"/>
</dbReference>
<evidence type="ECO:0000313" key="2">
    <source>
        <dbReference type="EMBL" id="CAA9359230.1"/>
    </source>
</evidence>
<gene>
    <name evidence="2" type="ORF">AVDCRST_MAG72-2101</name>
</gene>
<dbReference type="EMBL" id="CADCUJ010000089">
    <property type="protein sequence ID" value="CAA9359230.1"/>
    <property type="molecule type" value="Genomic_DNA"/>
</dbReference>
<dbReference type="PANTHER" id="PTHR34297:SF3">
    <property type="entry name" value="ALKALINE SHOCK PROTEIN 23"/>
    <property type="match status" value="1"/>
</dbReference>
<protein>
    <recommendedName>
        <fullName evidence="3">Alkaline shock protein 23</fullName>
    </recommendedName>
</protein>
<reference evidence="2" key="1">
    <citation type="submission" date="2020-02" db="EMBL/GenBank/DDBJ databases">
        <authorList>
            <person name="Meier V. D."/>
        </authorList>
    </citation>
    <scope>NUCLEOTIDE SEQUENCE</scope>
    <source>
        <strain evidence="2">AVDCRST_MAG72</strain>
    </source>
</reference>
<evidence type="ECO:0000256" key="1">
    <source>
        <dbReference type="ARBA" id="ARBA00005721"/>
    </source>
</evidence>
<comment type="similarity">
    <text evidence="1">Belongs to the asp23 family.</text>
</comment>
<name>A0A6J4MH65_9ACTN</name>
<proteinExistence type="inferred from homology"/>
<dbReference type="Pfam" id="PF03780">
    <property type="entry name" value="Asp23"/>
    <property type="match status" value="1"/>
</dbReference>
<sequence length="119" mass="12277">MSGTDPGLRGELKIADRVVDKIASQAALGVSGVVSSGTGLGKVVGRGLPKVEVTTRGRKTRVGVEIAVVWPNSAAEVARSVRSAVEESVTRYAGLSVLAVDVTVAKLGPPSTEARRRVQ</sequence>
<accession>A0A6J4MH65</accession>
<dbReference type="AlphaFoldDB" id="A0A6J4MH65"/>